<evidence type="ECO:0000313" key="7">
    <source>
        <dbReference type="Proteomes" id="UP000677054"/>
    </source>
</evidence>
<dbReference type="OrthoDB" id="25391at2759"/>
<feature type="compositionally biased region" description="Polar residues" evidence="4">
    <location>
        <begin position="183"/>
        <end position="205"/>
    </location>
</feature>
<feature type="compositionally biased region" description="Polar residues" evidence="4">
    <location>
        <begin position="243"/>
        <end position="255"/>
    </location>
</feature>
<feature type="region of interest" description="Disordered" evidence="4">
    <location>
        <begin position="183"/>
        <end position="229"/>
    </location>
</feature>
<dbReference type="GO" id="GO:2000036">
    <property type="term" value="P:regulation of stem cell population maintenance"/>
    <property type="evidence" value="ECO:0007669"/>
    <property type="project" value="UniProtKB-ARBA"/>
</dbReference>
<dbReference type="InterPro" id="IPR040168">
    <property type="entry name" value="Not2/3/5"/>
</dbReference>
<feature type="compositionally biased region" description="Low complexity" evidence="4">
    <location>
        <begin position="101"/>
        <end position="116"/>
    </location>
</feature>
<evidence type="ECO:0000313" key="6">
    <source>
        <dbReference type="EMBL" id="CAD7242624.1"/>
    </source>
</evidence>
<sequence length="524" mass="56090">MRQRPPLRAGVLGESNVDELDLDCNLASEISYNLNSTSASSFFSSDSLSSSSSSPSQFVSSLYNRQSSIGTSLGMGSILQQSASRGLSASTGPLSSRGFGSTTPTSSAFSHSSLSSNVLGQPQPQQPSPSRGLLTLGNRGNLLNARSSGSSTSELGRSLNLGSSSLSSLAHFGLSPLHRNPSSHNAISGLQSSFSGAGDNGTTPPTLDLSEFPSLSNRGHGDSASMQPNPMAGRAPYVGMVKQPNSEPTEFTMSNEDFPALPGAQEQDALGQTNSESTGKAMGASESVGGSVSSDSNLASHQRAPGAEKSSSVTSKRGIQSTPEGRVTNIPNGMLVDQFGMVGLLSVIRTTETDPNLVSLSLGSDLTTLGLNLNSPEPIYPAFGGPWADAPCRPQDLECSVPQEYLTNSHIRTGLAQIKLNRYGEDLLFYIFYMYVGDYLQLAAAHELYTREWRYHKEERVWITRAPGMVPVEKTSTYERGMYYFFDYQSWRKVPKEFILDYDKLEDKPQYPPAGISHNTGSIP</sequence>
<dbReference type="InterPro" id="IPR007282">
    <property type="entry name" value="NOT2/3/5_C"/>
</dbReference>
<feature type="compositionally biased region" description="Polar residues" evidence="4">
    <location>
        <begin position="87"/>
        <end position="100"/>
    </location>
</feature>
<evidence type="ECO:0000256" key="2">
    <source>
        <dbReference type="ARBA" id="ARBA00023015"/>
    </source>
</evidence>
<dbReference type="GO" id="GO:0030015">
    <property type="term" value="C:CCR4-NOT core complex"/>
    <property type="evidence" value="ECO:0007669"/>
    <property type="project" value="InterPro"/>
</dbReference>
<dbReference type="EMBL" id="LR899813">
    <property type="protein sequence ID" value="CAD7242624.1"/>
    <property type="molecule type" value="Genomic_DNA"/>
</dbReference>
<feature type="region of interest" description="Disordered" evidence="4">
    <location>
        <begin position="87"/>
        <end position="156"/>
    </location>
</feature>
<dbReference type="GO" id="GO:0006355">
    <property type="term" value="P:regulation of DNA-templated transcription"/>
    <property type="evidence" value="ECO:0007669"/>
    <property type="project" value="InterPro"/>
</dbReference>
<evidence type="ECO:0000256" key="4">
    <source>
        <dbReference type="SAM" id="MobiDB-lite"/>
    </source>
</evidence>
<name>A0A7R8X4J0_9CRUS</name>
<dbReference type="AlphaFoldDB" id="A0A7R8X4J0"/>
<feature type="compositionally biased region" description="Low complexity" evidence="4">
    <location>
        <begin position="285"/>
        <end position="296"/>
    </location>
</feature>
<feature type="compositionally biased region" description="Low complexity" evidence="4">
    <location>
        <begin position="128"/>
        <end position="156"/>
    </location>
</feature>
<proteinExistence type="inferred from homology"/>
<dbReference type="EMBL" id="CAJPEV010000296">
    <property type="protein sequence ID" value="CAG0883600.1"/>
    <property type="molecule type" value="Genomic_DNA"/>
</dbReference>
<dbReference type="FunFam" id="2.30.30.1020:FF:000005">
    <property type="entry name" value="Regena, isoform C"/>
    <property type="match status" value="1"/>
</dbReference>
<feature type="compositionally biased region" description="Polar residues" evidence="4">
    <location>
        <begin position="309"/>
        <end position="323"/>
    </location>
</feature>
<evidence type="ECO:0000256" key="3">
    <source>
        <dbReference type="ARBA" id="ARBA00023163"/>
    </source>
</evidence>
<keyword evidence="2" id="KW-0805">Transcription regulation</keyword>
<gene>
    <name evidence="6" type="ORF">DSTB1V02_LOCUS2581</name>
</gene>
<comment type="similarity">
    <text evidence="1">Belongs to the CNOT2/3/5 family.</text>
</comment>
<keyword evidence="7" id="KW-1185">Reference proteome</keyword>
<dbReference type="InterPro" id="IPR038635">
    <property type="entry name" value="CCR4-NOT_su2/3/5_C_sf"/>
</dbReference>
<dbReference type="Gene3D" id="2.30.30.1020">
    <property type="entry name" value="CCR4-NOT complex subunit 2/3/5, C-terminal domain"/>
    <property type="match status" value="1"/>
</dbReference>
<feature type="domain" description="NOT2/NOT3/NOT5 C-terminal" evidence="5">
    <location>
        <begin position="381"/>
        <end position="505"/>
    </location>
</feature>
<accession>A0A7R8X4J0</accession>
<keyword evidence="3" id="KW-0804">Transcription</keyword>
<organism evidence="6">
    <name type="scientific">Darwinula stevensoni</name>
    <dbReference type="NCBI Taxonomy" id="69355"/>
    <lineage>
        <taxon>Eukaryota</taxon>
        <taxon>Metazoa</taxon>
        <taxon>Ecdysozoa</taxon>
        <taxon>Arthropoda</taxon>
        <taxon>Crustacea</taxon>
        <taxon>Oligostraca</taxon>
        <taxon>Ostracoda</taxon>
        <taxon>Podocopa</taxon>
        <taxon>Podocopida</taxon>
        <taxon>Darwinulocopina</taxon>
        <taxon>Darwinuloidea</taxon>
        <taxon>Darwinulidae</taxon>
        <taxon>Darwinula</taxon>
    </lineage>
</organism>
<dbReference type="PANTHER" id="PTHR23326">
    <property type="entry name" value="CCR4 NOT-RELATED"/>
    <property type="match status" value="1"/>
</dbReference>
<dbReference type="Pfam" id="PF04153">
    <property type="entry name" value="NOT2_3_5_C"/>
    <property type="match status" value="1"/>
</dbReference>
<evidence type="ECO:0000256" key="1">
    <source>
        <dbReference type="ARBA" id="ARBA00007682"/>
    </source>
</evidence>
<protein>
    <recommendedName>
        <fullName evidence="5">NOT2/NOT3/NOT5 C-terminal domain-containing protein</fullName>
    </recommendedName>
</protein>
<evidence type="ECO:0000259" key="5">
    <source>
        <dbReference type="Pfam" id="PF04153"/>
    </source>
</evidence>
<feature type="region of interest" description="Disordered" evidence="4">
    <location>
        <begin position="242"/>
        <end position="331"/>
    </location>
</feature>
<reference evidence="6" key="1">
    <citation type="submission" date="2020-11" db="EMBL/GenBank/DDBJ databases">
        <authorList>
            <person name="Tran Van P."/>
        </authorList>
    </citation>
    <scope>NUCLEOTIDE SEQUENCE</scope>
</reference>
<dbReference type="Proteomes" id="UP000677054">
    <property type="component" value="Unassembled WGS sequence"/>
</dbReference>